<feature type="chain" id="PRO_5043418190" description="CBM-cenC domain-containing protein" evidence="1">
    <location>
        <begin position="21"/>
        <end position="330"/>
    </location>
</feature>
<organism evidence="2 3">
    <name type="scientific">Arthrobotrys musiformis</name>
    <dbReference type="NCBI Taxonomy" id="47236"/>
    <lineage>
        <taxon>Eukaryota</taxon>
        <taxon>Fungi</taxon>
        <taxon>Dikarya</taxon>
        <taxon>Ascomycota</taxon>
        <taxon>Pezizomycotina</taxon>
        <taxon>Orbiliomycetes</taxon>
        <taxon>Orbiliales</taxon>
        <taxon>Orbiliaceae</taxon>
        <taxon>Arthrobotrys</taxon>
    </lineage>
</organism>
<dbReference type="Proteomes" id="UP001370758">
    <property type="component" value="Unassembled WGS sequence"/>
</dbReference>
<sequence length="330" mass="35788">MKKTQIIQTFFTFAIPAVLAGPINNVYFPRQASCVPNDCYQALNNDLVVASSTCSEVLTRAPPTVTVTQYDFAATQTDTETVYEATITTTVLPSNQGEQRRKSKRSIEEIEAACGDTPSDFRVACNCIIGAGFNASTTAPTTTTVHVTIDDIAVVATTTTATGTLTVTETCSPTGNIVVNEAFQSGQLAPWYPVPVGSNSEVGSYNIVEDRALSNSWPYLVFNASVFKTTRFSTYSKVNIAQDLKTCPGVDYILSFYYKFEGNAGPGSYLVTFIGGMKVTDINNGPSTWTRVVPIPFRATAFTTELRIDMVNAFYSHENLYLGLFDVSPA</sequence>
<evidence type="ECO:0000313" key="2">
    <source>
        <dbReference type="EMBL" id="KAK6504784.1"/>
    </source>
</evidence>
<dbReference type="AlphaFoldDB" id="A0AAV9W9C9"/>
<accession>A0AAV9W9C9</accession>
<keyword evidence="3" id="KW-1185">Reference proteome</keyword>
<evidence type="ECO:0000256" key="1">
    <source>
        <dbReference type="SAM" id="SignalP"/>
    </source>
</evidence>
<name>A0AAV9W9C9_9PEZI</name>
<evidence type="ECO:0008006" key="4">
    <source>
        <dbReference type="Google" id="ProtNLM"/>
    </source>
</evidence>
<reference evidence="2 3" key="1">
    <citation type="submission" date="2023-08" db="EMBL/GenBank/DDBJ databases">
        <authorList>
            <person name="Palmer J.M."/>
        </authorList>
    </citation>
    <scope>NUCLEOTIDE SEQUENCE [LARGE SCALE GENOMIC DNA]</scope>
    <source>
        <strain evidence="2 3">TWF481</strain>
    </source>
</reference>
<comment type="caution">
    <text evidence="2">The sequence shown here is derived from an EMBL/GenBank/DDBJ whole genome shotgun (WGS) entry which is preliminary data.</text>
</comment>
<evidence type="ECO:0000313" key="3">
    <source>
        <dbReference type="Proteomes" id="UP001370758"/>
    </source>
</evidence>
<dbReference type="Gene3D" id="2.60.120.260">
    <property type="entry name" value="Galactose-binding domain-like"/>
    <property type="match status" value="1"/>
</dbReference>
<keyword evidence="1" id="KW-0732">Signal</keyword>
<feature type="signal peptide" evidence="1">
    <location>
        <begin position="1"/>
        <end position="20"/>
    </location>
</feature>
<protein>
    <recommendedName>
        <fullName evidence="4">CBM-cenC domain-containing protein</fullName>
    </recommendedName>
</protein>
<gene>
    <name evidence="2" type="ORF">TWF481_006723</name>
</gene>
<dbReference type="EMBL" id="JAVHJL010000004">
    <property type="protein sequence ID" value="KAK6504784.1"/>
    <property type="molecule type" value="Genomic_DNA"/>
</dbReference>
<proteinExistence type="predicted"/>